<dbReference type="EMBL" id="QKWW01000038">
    <property type="protein sequence ID" value="PZT55049.1"/>
    <property type="molecule type" value="Genomic_DNA"/>
</dbReference>
<keyword evidence="2" id="KW-0813">Transport</keyword>
<dbReference type="InterPro" id="IPR006059">
    <property type="entry name" value="SBP"/>
</dbReference>
<dbReference type="CDD" id="cd13585">
    <property type="entry name" value="PBP2_TMBP_like"/>
    <property type="match status" value="1"/>
</dbReference>
<gene>
    <name evidence="4" type="ORF">DN757_14380</name>
</gene>
<dbReference type="GO" id="GO:1901982">
    <property type="term" value="F:maltose binding"/>
    <property type="evidence" value="ECO:0007669"/>
    <property type="project" value="TreeGrafter"/>
</dbReference>
<evidence type="ECO:0000313" key="4">
    <source>
        <dbReference type="EMBL" id="PZT55049.1"/>
    </source>
</evidence>
<dbReference type="Pfam" id="PF01547">
    <property type="entry name" value="SBP_bac_1"/>
    <property type="match status" value="1"/>
</dbReference>
<evidence type="ECO:0000256" key="1">
    <source>
        <dbReference type="ARBA" id="ARBA00008520"/>
    </source>
</evidence>
<protein>
    <recommendedName>
        <fullName evidence="6">Sugar ABC transporter substrate-binding protein</fullName>
    </recommendedName>
</protein>
<evidence type="ECO:0008006" key="6">
    <source>
        <dbReference type="Google" id="ProtNLM"/>
    </source>
</evidence>
<organism evidence="4 5">
    <name type="scientific">Paenibacillus silvae</name>
    <dbReference type="NCBI Taxonomy" id="1325358"/>
    <lineage>
        <taxon>Bacteria</taxon>
        <taxon>Bacillati</taxon>
        <taxon>Bacillota</taxon>
        <taxon>Bacilli</taxon>
        <taxon>Bacillales</taxon>
        <taxon>Paenibacillaceae</taxon>
        <taxon>Paenibacillus</taxon>
    </lineage>
</organism>
<dbReference type="Gene3D" id="3.40.190.10">
    <property type="entry name" value="Periplasmic binding protein-like II"/>
    <property type="match status" value="1"/>
</dbReference>
<dbReference type="GO" id="GO:0055052">
    <property type="term" value="C:ATP-binding cassette (ABC) transporter complex, substrate-binding subunit-containing"/>
    <property type="evidence" value="ECO:0007669"/>
    <property type="project" value="TreeGrafter"/>
</dbReference>
<name>A0A2W6NH59_9BACL</name>
<evidence type="ECO:0000313" key="5">
    <source>
        <dbReference type="Proteomes" id="UP000249204"/>
    </source>
</evidence>
<comment type="similarity">
    <text evidence="1">Belongs to the bacterial solute-binding protein 1 family.</text>
</comment>
<evidence type="ECO:0000256" key="2">
    <source>
        <dbReference type="ARBA" id="ARBA00022448"/>
    </source>
</evidence>
<sequence length="429" mass="49257">MYIETPSGCFAPSGQHFSCHDTLCHTSCCMIMSVKRKEQMQMRLTVTVSDDKKQKVLEMAKKNFEEKHRGVFIEIEPLPREILEQRLQSGSAPDLIEWDGSSIGGLLDHGIILELNNLLEDGSFDLLDFYPSVLQATKDQGRIGSIPVMAEATGVFYNKALFDQAGIAYPKENWTWDEFVKKARMLNRYDVDGEVIRYGAYLVPRLLPVEPLVWSNGGAFLSKDGMKAAGYLDSAETVEAIQRYLEMYHPLEVTPFEDVGKDTWFSCFVHHKMAMYYDANWTIKPMGEEQRETFGVVMPPRMGEEPLRNIVQVYGYCISAQCQDVQLAWAFLQELASPHTEPGREWAKHNLVVSRTAAEISGQQSDPLYSPFLKSLENARQSAFDLSSMKLWRFWNNDVFQEWIFRESRINVEERLGRIARQYDEILHT</sequence>
<dbReference type="PANTHER" id="PTHR30061">
    <property type="entry name" value="MALTOSE-BINDING PERIPLASMIC PROTEIN"/>
    <property type="match status" value="1"/>
</dbReference>
<reference evidence="4 5" key="1">
    <citation type="submission" date="2018-06" db="EMBL/GenBank/DDBJ databases">
        <title>Isolation of heavy metals resistant Paenibacillus silvae NC2 from Gold-Copper mine in ZiJin, China.</title>
        <authorList>
            <person name="Xu J."/>
            <person name="Mazhar H.S."/>
            <person name="Rensing C."/>
        </authorList>
    </citation>
    <scope>NUCLEOTIDE SEQUENCE [LARGE SCALE GENOMIC DNA]</scope>
    <source>
        <strain evidence="4 5">NC2</strain>
    </source>
</reference>
<dbReference type="PANTHER" id="PTHR30061:SF50">
    <property type="entry name" value="MALTOSE_MALTODEXTRIN-BINDING PERIPLASMIC PROTEIN"/>
    <property type="match status" value="1"/>
</dbReference>
<dbReference type="SUPFAM" id="SSF53850">
    <property type="entry name" value="Periplasmic binding protein-like II"/>
    <property type="match status" value="1"/>
</dbReference>
<dbReference type="GO" id="GO:0015768">
    <property type="term" value="P:maltose transport"/>
    <property type="evidence" value="ECO:0007669"/>
    <property type="project" value="TreeGrafter"/>
</dbReference>
<proteinExistence type="inferred from homology"/>
<evidence type="ECO:0000256" key="3">
    <source>
        <dbReference type="ARBA" id="ARBA00022729"/>
    </source>
</evidence>
<comment type="caution">
    <text evidence="4">The sequence shown here is derived from an EMBL/GenBank/DDBJ whole genome shotgun (WGS) entry which is preliminary data.</text>
</comment>
<dbReference type="GO" id="GO:0042956">
    <property type="term" value="P:maltodextrin transmembrane transport"/>
    <property type="evidence" value="ECO:0007669"/>
    <property type="project" value="TreeGrafter"/>
</dbReference>
<accession>A0A2W6NH59</accession>
<dbReference type="Proteomes" id="UP000249204">
    <property type="component" value="Unassembled WGS sequence"/>
</dbReference>
<keyword evidence="3" id="KW-0732">Signal</keyword>
<dbReference type="AlphaFoldDB" id="A0A2W6NH59"/>